<keyword evidence="2" id="KW-1185">Reference proteome</keyword>
<protein>
    <recommendedName>
        <fullName evidence="3">Inorganic diphosphatase</fullName>
    </recommendedName>
</protein>
<evidence type="ECO:0000313" key="1">
    <source>
        <dbReference type="EMBL" id="GGR63751.1"/>
    </source>
</evidence>
<dbReference type="SUPFAM" id="SSF50324">
    <property type="entry name" value="Inorganic pyrophosphatase"/>
    <property type="match status" value="1"/>
</dbReference>
<sequence>MSAASTGTWDGVIEWTAGTRERFIWRGGQLEPLRTEAWKAPVNYGCVPGTLNPADDAEVDAVWLGGPLPVGTRLRLAPAGLLHLLDGDHKVIFDARPAAPGTPLDPAAVQALLDWFPPDRGARLLPASEAAAWLADRRTLPEEGATGEGSDPR</sequence>
<accession>A0ABQ2RUV1</accession>
<reference evidence="2" key="1">
    <citation type="journal article" date="2019" name="Int. J. Syst. Evol. Microbiol.">
        <title>The Global Catalogue of Microorganisms (GCM) 10K type strain sequencing project: providing services to taxonomists for standard genome sequencing and annotation.</title>
        <authorList>
            <consortium name="The Broad Institute Genomics Platform"/>
            <consortium name="The Broad Institute Genome Sequencing Center for Infectious Disease"/>
            <person name="Wu L."/>
            <person name="Ma J."/>
        </authorList>
    </citation>
    <scope>NUCLEOTIDE SEQUENCE [LARGE SCALE GENOMIC DNA]</scope>
    <source>
        <strain evidence="2">JCM 31404</strain>
    </source>
</reference>
<proteinExistence type="predicted"/>
<evidence type="ECO:0000313" key="2">
    <source>
        <dbReference type="Proteomes" id="UP000634308"/>
    </source>
</evidence>
<dbReference type="InterPro" id="IPR036649">
    <property type="entry name" value="Pyrophosphatase_sf"/>
</dbReference>
<name>A0ABQ2RUV1_9DEIO</name>
<gene>
    <name evidence="1" type="ORF">GCM10008959_27300</name>
</gene>
<organism evidence="1 2">
    <name type="scientific">Deinococcus seoulensis</name>
    <dbReference type="NCBI Taxonomy" id="1837379"/>
    <lineage>
        <taxon>Bacteria</taxon>
        <taxon>Thermotogati</taxon>
        <taxon>Deinococcota</taxon>
        <taxon>Deinococci</taxon>
        <taxon>Deinococcales</taxon>
        <taxon>Deinococcaceae</taxon>
        <taxon>Deinococcus</taxon>
    </lineage>
</organism>
<dbReference type="RefSeq" id="WP_189065550.1">
    <property type="nucleotide sequence ID" value="NZ_BMQM01000019.1"/>
</dbReference>
<dbReference type="EMBL" id="BMQM01000019">
    <property type="protein sequence ID" value="GGR63751.1"/>
    <property type="molecule type" value="Genomic_DNA"/>
</dbReference>
<dbReference type="Gene3D" id="3.90.80.10">
    <property type="entry name" value="Inorganic pyrophosphatase"/>
    <property type="match status" value="1"/>
</dbReference>
<comment type="caution">
    <text evidence="1">The sequence shown here is derived from an EMBL/GenBank/DDBJ whole genome shotgun (WGS) entry which is preliminary data.</text>
</comment>
<dbReference type="Proteomes" id="UP000634308">
    <property type="component" value="Unassembled WGS sequence"/>
</dbReference>
<evidence type="ECO:0008006" key="3">
    <source>
        <dbReference type="Google" id="ProtNLM"/>
    </source>
</evidence>